<comment type="caution">
    <text evidence="1">The sequence shown here is derived from an EMBL/GenBank/DDBJ whole genome shotgun (WGS) entry which is preliminary data.</text>
</comment>
<organism evidence="1 2">
    <name type="scientific">Gonium pectorale</name>
    <name type="common">Green alga</name>
    <dbReference type="NCBI Taxonomy" id="33097"/>
    <lineage>
        <taxon>Eukaryota</taxon>
        <taxon>Viridiplantae</taxon>
        <taxon>Chlorophyta</taxon>
        <taxon>core chlorophytes</taxon>
        <taxon>Chlorophyceae</taxon>
        <taxon>CS clade</taxon>
        <taxon>Chlamydomonadales</taxon>
        <taxon>Volvocaceae</taxon>
        <taxon>Gonium</taxon>
    </lineage>
</organism>
<dbReference type="PANTHER" id="PTHR34407">
    <property type="entry name" value="EXPRESSED PROTEIN"/>
    <property type="match status" value="1"/>
</dbReference>
<dbReference type="EMBL" id="LSYV01000019">
    <property type="protein sequence ID" value="KXZ49985.1"/>
    <property type="molecule type" value="Genomic_DNA"/>
</dbReference>
<dbReference type="PANTHER" id="PTHR34407:SF1">
    <property type="entry name" value="SGNH HYDROLASE-TYPE ESTERASE DOMAIN-CONTAINING PROTEIN"/>
    <property type="match status" value="1"/>
</dbReference>
<name>A0A150GJX3_GONPE</name>
<dbReference type="STRING" id="33097.A0A150GJX3"/>
<evidence type="ECO:0000313" key="1">
    <source>
        <dbReference type="EMBL" id="KXZ49985.1"/>
    </source>
</evidence>
<sequence>MPGPAKRSSLGLYYTNAEGDFFGYATYYGLQMISLKAAVYHQMRAGARGFQVHALRYETRDNASSDPAALFYEDAMHPSGLTGHRRVALRPAIAELVIGLLLTVARGLVTRPWRQSEAELVRAPLPAHMIPDNRDSAADSCLMGERLAAAAMEATGFSWINEGRNPAAPKWGFTATAPGASIAFNLSAIVATTDPRVSASASDPWDGAAGVAGTAGEASAAGAEADGAAAGRRLVLVMLAYLRSYENMGQAHVTCEGGCVCGEAARREGDAGAPSSDQPVAVLDGHWAERTSQLQLSCFPARLGPALALGSCVVRVAVGDHSRSGAYKVRVKLGALMVSHTSPKLAQTMCAVSLEAAQRAAGYRVR</sequence>
<dbReference type="Proteomes" id="UP000075714">
    <property type="component" value="Unassembled WGS sequence"/>
</dbReference>
<dbReference type="AlphaFoldDB" id="A0A150GJX3"/>
<keyword evidence="2" id="KW-1185">Reference proteome</keyword>
<accession>A0A150GJX3</accession>
<reference evidence="2" key="1">
    <citation type="journal article" date="2016" name="Nat. Commun.">
        <title>The Gonium pectorale genome demonstrates co-option of cell cycle regulation during the evolution of multicellularity.</title>
        <authorList>
            <person name="Hanschen E.R."/>
            <person name="Marriage T.N."/>
            <person name="Ferris P.J."/>
            <person name="Hamaji T."/>
            <person name="Toyoda A."/>
            <person name="Fujiyama A."/>
            <person name="Neme R."/>
            <person name="Noguchi H."/>
            <person name="Minakuchi Y."/>
            <person name="Suzuki M."/>
            <person name="Kawai-Toyooka H."/>
            <person name="Smith D.R."/>
            <person name="Sparks H."/>
            <person name="Anderson J."/>
            <person name="Bakaric R."/>
            <person name="Luria V."/>
            <person name="Karger A."/>
            <person name="Kirschner M.W."/>
            <person name="Durand P.M."/>
            <person name="Michod R.E."/>
            <person name="Nozaki H."/>
            <person name="Olson B.J."/>
        </authorList>
    </citation>
    <scope>NUCLEOTIDE SEQUENCE [LARGE SCALE GENOMIC DNA]</scope>
    <source>
        <strain evidence="2">NIES-2863</strain>
    </source>
</reference>
<evidence type="ECO:0000313" key="2">
    <source>
        <dbReference type="Proteomes" id="UP000075714"/>
    </source>
</evidence>
<gene>
    <name evidence="1" type="ORF">GPECTOR_18g140</name>
</gene>
<dbReference type="OrthoDB" id="540666at2759"/>
<protein>
    <submittedName>
        <fullName evidence="1">Uncharacterized protein</fullName>
    </submittedName>
</protein>
<proteinExistence type="predicted"/>